<keyword evidence="1" id="KW-1133">Transmembrane helix</keyword>
<reference evidence="2 3" key="1">
    <citation type="submission" date="2018-12" db="EMBL/GenBank/DDBJ databases">
        <authorList>
            <consortium name="Pathogen Informatics"/>
        </authorList>
    </citation>
    <scope>NUCLEOTIDE SEQUENCE [LARGE SCALE GENOMIC DNA]</scope>
    <source>
        <strain evidence="2 3">NCTC13193</strain>
    </source>
</reference>
<evidence type="ECO:0000313" key="3">
    <source>
        <dbReference type="Proteomes" id="UP000270487"/>
    </source>
</evidence>
<organism evidence="2 3">
    <name type="scientific">Serratia fonticola</name>
    <dbReference type="NCBI Taxonomy" id="47917"/>
    <lineage>
        <taxon>Bacteria</taxon>
        <taxon>Pseudomonadati</taxon>
        <taxon>Pseudomonadota</taxon>
        <taxon>Gammaproteobacteria</taxon>
        <taxon>Enterobacterales</taxon>
        <taxon>Yersiniaceae</taxon>
        <taxon>Serratia</taxon>
    </lineage>
</organism>
<dbReference type="AlphaFoldDB" id="A0A3S5B1M4"/>
<evidence type="ECO:0000256" key="1">
    <source>
        <dbReference type="SAM" id="Phobius"/>
    </source>
</evidence>
<proteinExistence type="predicted"/>
<protein>
    <submittedName>
        <fullName evidence="2">Uncharacterized protein</fullName>
    </submittedName>
</protein>
<evidence type="ECO:0000313" key="2">
    <source>
        <dbReference type="EMBL" id="VEI75043.1"/>
    </source>
</evidence>
<dbReference type="EMBL" id="LR134492">
    <property type="protein sequence ID" value="VEI75043.1"/>
    <property type="molecule type" value="Genomic_DNA"/>
</dbReference>
<sequence length="133" mass="15150">MKTVISTVLIFTALLIGLWYYSLHQVRKPFRCDTQQIFVQVKGQKSIVLNANATVIFSSSKNGIVYISGSIKEGDTRYLLDRKIFFTITPSEIKGLTIHNSLMKKFTQAITHRNKSGVIFYCQKLSVLIFIVK</sequence>
<accession>A0A3S5B1M4</accession>
<name>A0A3S5B1M4_SERFO</name>
<dbReference type="Proteomes" id="UP000270487">
    <property type="component" value="Chromosome"/>
</dbReference>
<keyword evidence="1" id="KW-0812">Transmembrane</keyword>
<feature type="transmembrane region" description="Helical" evidence="1">
    <location>
        <begin position="6"/>
        <end position="23"/>
    </location>
</feature>
<gene>
    <name evidence="2" type="ORF">NCTC13193_04829</name>
</gene>
<keyword evidence="1" id="KW-0472">Membrane</keyword>